<proteinExistence type="predicted"/>
<dbReference type="EMBL" id="VFML01000001">
    <property type="protein sequence ID" value="TQJ05602.1"/>
    <property type="molecule type" value="Genomic_DNA"/>
</dbReference>
<protein>
    <submittedName>
        <fullName evidence="1">HTH domain-containing protein</fullName>
    </submittedName>
</protein>
<dbReference type="OrthoDB" id="5441449at2"/>
<keyword evidence="2" id="KW-1185">Reference proteome</keyword>
<organism evidence="1 2">
    <name type="scientific">Amycolatopsis cihanbeyliensis</name>
    <dbReference type="NCBI Taxonomy" id="1128664"/>
    <lineage>
        <taxon>Bacteria</taxon>
        <taxon>Bacillati</taxon>
        <taxon>Actinomycetota</taxon>
        <taxon>Actinomycetes</taxon>
        <taxon>Pseudonocardiales</taxon>
        <taxon>Pseudonocardiaceae</taxon>
        <taxon>Amycolatopsis</taxon>
    </lineage>
</organism>
<dbReference type="Proteomes" id="UP000320876">
    <property type="component" value="Unassembled WGS sequence"/>
</dbReference>
<comment type="caution">
    <text evidence="1">The sequence shown here is derived from an EMBL/GenBank/DDBJ whole genome shotgun (WGS) entry which is preliminary data.</text>
</comment>
<name>A0A542DR71_AMYCI</name>
<sequence length="409" mass="43672">MTRPTVGVVGPGDLVEQIAPVTEQAGRCPVVRVPYQHENETSSLVRRHHDEVDCWLFTGIVPRTLAELARVVDHPAEHVCYSGVTLLSVVVRLLNEGLSVRSLSVDTLDTDDVRETLAAAGLGDTRIAVLAYRNGQTAERLIDFHRNARHRFGPDTVALTCLGSAFAVLSQETHAVRMVPSRKDTRHAVGSLLLKTQSHRYSDAQVAVGFARLQDPGSTLARLLGELGASTTALADGRLAFVTTRGPLWAVTRGFTGLPMLTELAGHLTEVHIGIGIGRTAAEGEALANTAFGRAREAGGFIAALALPNEAPRVLETGAEDAAPGTAPDLQQLASRAGVSKNTLLTIRSLLDTRGGRGLTAQDVATAFGVHERTARRMVKQLERAGIAVVSGRRINGPGRPLMVYDLRL</sequence>
<accession>A0A542DR71</accession>
<evidence type="ECO:0000313" key="1">
    <source>
        <dbReference type="EMBL" id="TQJ05602.1"/>
    </source>
</evidence>
<dbReference type="SUPFAM" id="SSF46785">
    <property type="entry name" value="Winged helix' DNA-binding domain"/>
    <property type="match status" value="1"/>
</dbReference>
<gene>
    <name evidence="1" type="ORF">FB471_5439</name>
</gene>
<dbReference type="InterPro" id="IPR036390">
    <property type="entry name" value="WH_DNA-bd_sf"/>
</dbReference>
<evidence type="ECO:0000313" key="2">
    <source>
        <dbReference type="Proteomes" id="UP000320876"/>
    </source>
</evidence>
<reference evidence="1 2" key="1">
    <citation type="submission" date="2019-06" db="EMBL/GenBank/DDBJ databases">
        <title>Sequencing the genomes of 1000 actinobacteria strains.</title>
        <authorList>
            <person name="Klenk H.-P."/>
        </authorList>
    </citation>
    <scope>NUCLEOTIDE SEQUENCE [LARGE SCALE GENOMIC DNA]</scope>
    <source>
        <strain evidence="1 2">DSM 45679</strain>
    </source>
</reference>
<dbReference type="AlphaFoldDB" id="A0A542DR71"/>
<dbReference type="RefSeq" id="WP_142001106.1">
    <property type="nucleotide sequence ID" value="NZ_VFML01000001.1"/>
</dbReference>